<evidence type="ECO:0008006" key="4">
    <source>
        <dbReference type="Google" id="ProtNLM"/>
    </source>
</evidence>
<comment type="caution">
    <text evidence="2">The sequence shown here is derived from an EMBL/GenBank/DDBJ whole genome shotgun (WGS) entry which is preliminary data.</text>
</comment>
<reference evidence="2" key="1">
    <citation type="submission" date="2023-03" db="EMBL/GenBank/DDBJ databases">
        <title>Massive genome expansion in bonnet fungi (Mycena s.s.) driven by repeated elements and novel gene families across ecological guilds.</title>
        <authorList>
            <consortium name="Lawrence Berkeley National Laboratory"/>
            <person name="Harder C.B."/>
            <person name="Miyauchi S."/>
            <person name="Viragh M."/>
            <person name="Kuo A."/>
            <person name="Thoen E."/>
            <person name="Andreopoulos B."/>
            <person name="Lu D."/>
            <person name="Skrede I."/>
            <person name="Drula E."/>
            <person name="Henrissat B."/>
            <person name="Morin E."/>
            <person name="Kohler A."/>
            <person name="Barry K."/>
            <person name="LaButti K."/>
            <person name="Morin E."/>
            <person name="Salamov A."/>
            <person name="Lipzen A."/>
            <person name="Mereny Z."/>
            <person name="Hegedus B."/>
            <person name="Baldrian P."/>
            <person name="Stursova M."/>
            <person name="Weitz H."/>
            <person name="Taylor A."/>
            <person name="Grigoriev I.V."/>
            <person name="Nagy L.G."/>
            <person name="Martin F."/>
            <person name="Kauserud H."/>
        </authorList>
    </citation>
    <scope>NUCLEOTIDE SEQUENCE</scope>
    <source>
        <strain evidence="2">9144</strain>
    </source>
</reference>
<name>A0AAD6USL2_9AGAR</name>
<protein>
    <recommendedName>
        <fullName evidence="4">C2H2-type domain-containing protein</fullName>
    </recommendedName>
</protein>
<feature type="compositionally biased region" description="Acidic residues" evidence="1">
    <location>
        <begin position="43"/>
        <end position="56"/>
    </location>
</feature>
<gene>
    <name evidence="2" type="ORF">GGX14DRAFT_580553</name>
</gene>
<sequence length="175" mass="20172">MDAQHTCKYCGKRCDTAQGLTSHYELKKLCRQRMHEAYRADSDSDDTDDSNMEDEGLVNLDNIWDDDSEELPADPPQTSTSPAGSPPESIPPPRTVLKKRPPPTVEEVEDEDDRYVQDFPPDLNAGARLARCETVFQKWREEQRKNGQQPWYPMDSEEEWELARWLMTSGPSRQL</sequence>
<evidence type="ECO:0000256" key="1">
    <source>
        <dbReference type="SAM" id="MobiDB-lite"/>
    </source>
</evidence>
<dbReference type="AlphaFoldDB" id="A0AAD6USL2"/>
<dbReference type="Proteomes" id="UP001219525">
    <property type="component" value="Unassembled WGS sequence"/>
</dbReference>
<evidence type="ECO:0000313" key="2">
    <source>
        <dbReference type="EMBL" id="KAJ7189579.1"/>
    </source>
</evidence>
<evidence type="ECO:0000313" key="3">
    <source>
        <dbReference type="Proteomes" id="UP001219525"/>
    </source>
</evidence>
<accession>A0AAD6USL2</accession>
<dbReference type="EMBL" id="JARJCW010000172">
    <property type="protein sequence ID" value="KAJ7189579.1"/>
    <property type="molecule type" value="Genomic_DNA"/>
</dbReference>
<feature type="compositionally biased region" description="Acidic residues" evidence="1">
    <location>
        <begin position="63"/>
        <end position="72"/>
    </location>
</feature>
<organism evidence="2 3">
    <name type="scientific">Mycena pura</name>
    <dbReference type="NCBI Taxonomy" id="153505"/>
    <lineage>
        <taxon>Eukaryota</taxon>
        <taxon>Fungi</taxon>
        <taxon>Dikarya</taxon>
        <taxon>Basidiomycota</taxon>
        <taxon>Agaricomycotina</taxon>
        <taxon>Agaricomycetes</taxon>
        <taxon>Agaricomycetidae</taxon>
        <taxon>Agaricales</taxon>
        <taxon>Marasmiineae</taxon>
        <taxon>Mycenaceae</taxon>
        <taxon>Mycena</taxon>
    </lineage>
</organism>
<proteinExistence type="predicted"/>
<feature type="compositionally biased region" description="Pro residues" evidence="1">
    <location>
        <begin position="84"/>
        <end position="94"/>
    </location>
</feature>
<keyword evidence="3" id="KW-1185">Reference proteome</keyword>
<feature type="region of interest" description="Disordered" evidence="1">
    <location>
        <begin position="36"/>
        <end position="122"/>
    </location>
</feature>